<dbReference type="InterPro" id="IPR003825">
    <property type="entry name" value="Colicin-V_CvpA"/>
</dbReference>
<evidence type="ECO:0000313" key="6">
    <source>
        <dbReference type="EMBL" id="PSR27959.1"/>
    </source>
</evidence>
<gene>
    <name evidence="6" type="ORF">C7B47_06695</name>
</gene>
<keyword evidence="4 5" id="KW-0472">Membrane</keyword>
<feature type="transmembrane region" description="Helical" evidence="5">
    <location>
        <begin position="44"/>
        <end position="64"/>
    </location>
</feature>
<comment type="subcellular location">
    <subcellularLocation>
        <location evidence="1">Membrane</location>
        <topology evidence="1">Multi-pass membrane protein</topology>
    </subcellularLocation>
</comment>
<evidence type="ECO:0000256" key="1">
    <source>
        <dbReference type="ARBA" id="ARBA00004141"/>
    </source>
</evidence>
<dbReference type="PANTHER" id="PTHR37306:SF1">
    <property type="entry name" value="COLICIN V PRODUCTION PROTEIN"/>
    <property type="match status" value="1"/>
</dbReference>
<protein>
    <submittedName>
        <fullName evidence="6">Colicin V synthesis protein</fullName>
    </submittedName>
</protein>
<dbReference type="Pfam" id="PF02674">
    <property type="entry name" value="Colicin_V"/>
    <property type="match status" value="1"/>
</dbReference>
<keyword evidence="3 5" id="KW-1133">Transmembrane helix</keyword>
<dbReference type="GO" id="GO:0016020">
    <property type="term" value="C:membrane"/>
    <property type="evidence" value="ECO:0007669"/>
    <property type="project" value="UniProtKB-SubCell"/>
</dbReference>
<evidence type="ECO:0000313" key="7">
    <source>
        <dbReference type="Proteomes" id="UP000242705"/>
    </source>
</evidence>
<reference evidence="6 7" key="1">
    <citation type="journal article" date="2014" name="BMC Genomics">
        <title>Comparison of environmental and isolate Sulfobacillus genomes reveals diverse carbon, sulfur, nitrogen, and hydrogen metabolisms.</title>
        <authorList>
            <person name="Justice N.B."/>
            <person name="Norman A."/>
            <person name="Brown C.T."/>
            <person name="Singh A."/>
            <person name="Thomas B.C."/>
            <person name="Banfield J.F."/>
        </authorList>
    </citation>
    <scope>NUCLEOTIDE SEQUENCE [LARGE SCALE GENOMIC DNA]</scope>
    <source>
        <strain evidence="6">AMDSBA5</strain>
    </source>
</reference>
<evidence type="ECO:0000256" key="3">
    <source>
        <dbReference type="ARBA" id="ARBA00022989"/>
    </source>
</evidence>
<evidence type="ECO:0000256" key="4">
    <source>
        <dbReference type="ARBA" id="ARBA00023136"/>
    </source>
</evidence>
<dbReference type="Proteomes" id="UP000242705">
    <property type="component" value="Unassembled WGS sequence"/>
</dbReference>
<sequence>MVVAASSPPVINAEDRGNLGVHWIDLAILLYIAIGAVSGLRRGLVTVLFSLAGYIVGIIIATQYQAALTQSLMTTLPIDRWTRHLLPGPASTVPGYTIQADNLIHMLIALLVFLVIVGAVEFIGRLIGEFLTRVVKTLRITGFLNKLGGAVAGLAEHGILIGLLVTLIFALPLLNHSPLTMALRHDRLVMTLAGLFGHIAKLPGGTFL</sequence>
<proteinExistence type="predicted"/>
<organism evidence="6 7">
    <name type="scientific">Sulfobacillus thermosulfidooxidans</name>
    <dbReference type="NCBI Taxonomy" id="28034"/>
    <lineage>
        <taxon>Bacteria</taxon>
        <taxon>Bacillati</taxon>
        <taxon>Bacillota</taxon>
        <taxon>Clostridia</taxon>
        <taxon>Eubacteriales</taxon>
        <taxon>Clostridiales Family XVII. Incertae Sedis</taxon>
        <taxon>Sulfobacillus</taxon>
    </lineage>
</organism>
<evidence type="ECO:0000256" key="2">
    <source>
        <dbReference type="ARBA" id="ARBA00022692"/>
    </source>
</evidence>
<keyword evidence="2 5" id="KW-0812">Transmembrane</keyword>
<dbReference type="GO" id="GO:0009403">
    <property type="term" value="P:toxin biosynthetic process"/>
    <property type="evidence" value="ECO:0007669"/>
    <property type="project" value="InterPro"/>
</dbReference>
<dbReference type="EMBL" id="PXYX01000009">
    <property type="protein sequence ID" value="PSR27959.1"/>
    <property type="molecule type" value="Genomic_DNA"/>
</dbReference>
<dbReference type="AlphaFoldDB" id="A0A2T2X0D8"/>
<dbReference type="PANTHER" id="PTHR37306">
    <property type="entry name" value="COLICIN V PRODUCTION PROTEIN"/>
    <property type="match status" value="1"/>
</dbReference>
<feature type="transmembrane region" description="Helical" evidence="5">
    <location>
        <begin position="103"/>
        <end position="127"/>
    </location>
</feature>
<feature type="transmembrane region" description="Helical" evidence="5">
    <location>
        <begin position="147"/>
        <end position="171"/>
    </location>
</feature>
<evidence type="ECO:0000256" key="5">
    <source>
        <dbReference type="SAM" id="Phobius"/>
    </source>
</evidence>
<name>A0A2T2X0D8_SULTH</name>
<feature type="transmembrane region" description="Helical" evidence="5">
    <location>
        <begin position="20"/>
        <end position="37"/>
    </location>
</feature>
<accession>A0A2T2X0D8</accession>
<comment type="caution">
    <text evidence="6">The sequence shown here is derived from an EMBL/GenBank/DDBJ whole genome shotgun (WGS) entry which is preliminary data.</text>
</comment>